<keyword evidence="5 7" id="KW-0456">Lyase</keyword>
<evidence type="ECO:0000256" key="8">
    <source>
        <dbReference type="SAM" id="MobiDB-lite"/>
    </source>
</evidence>
<name>A0A839UYE6_9PROT</name>
<keyword evidence="10" id="KW-1185">Reference proteome</keyword>
<dbReference type="EMBL" id="JACHXV010000001">
    <property type="protein sequence ID" value="MBB3172422.1"/>
    <property type="molecule type" value="Genomic_DNA"/>
</dbReference>
<dbReference type="GO" id="GO:0005886">
    <property type="term" value="C:plasma membrane"/>
    <property type="evidence" value="ECO:0007669"/>
    <property type="project" value="UniProtKB-UniRule"/>
</dbReference>
<keyword evidence="2 7" id="KW-0812">Transmembrane</keyword>
<feature type="site" description="Important for catalytic activity" evidence="7">
    <location>
        <position position="191"/>
    </location>
</feature>
<dbReference type="CDD" id="cd08010">
    <property type="entry name" value="MltG_like"/>
    <property type="match status" value="1"/>
</dbReference>
<dbReference type="PANTHER" id="PTHR30518">
    <property type="entry name" value="ENDOLYTIC MUREIN TRANSGLYCOSYLASE"/>
    <property type="match status" value="1"/>
</dbReference>
<dbReference type="AlphaFoldDB" id="A0A839UYE6"/>
<keyword evidence="4 7" id="KW-0472">Membrane</keyword>
<comment type="caution">
    <text evidence="9">The sequence shown here is derived from an EMBL/GenBank/DDBJ whole genome shotgun (WGS) entry which is preliminary data.</text>
</comment>
<comment type="function">
    <text evidence="7">Functions as a peptidoglycan terminase that cleaves nascent peptidoglycan strands endolytically to terminate their elongation.</text>
</comment>
<evidence type="ECO:0000256" key="1">
    <source>
        <dbReference type="ARBA" id="ARBA00022475"/>
    </source>
</evidence>
<sequence>MTLLFATASATVLWYGARQYDAPGPLNAPAQVVVPHGGSAAVAGVLAQQGVIRSRLLFRATVLGTWGQGQLHAAELAFPAHASLRQVLEILRHAKPVQHELTIPEGFTAAQIAALLDNDPLLAGSLTPPAEGSVLPQTYAYERGSTRAALLARMQAAMTKTLSEVWTSRDPSLGLSDAQALLTLASIVERETGVGEERARVAGVFLNRLRQSMRLQSDPTVAYGITHGTRPLATLSRADLATDSPYNTYLVAGLPPGPICSPGLAALTATAHPAPGPALYFVATGTGGHAFADTLPEHEANVARYRAVMAAKSGGAEVPIPSQGLLGSDGADAVPPGAAPALPPFQKGVAPPVTRAPPHPHHRRHPH</sequence>
<evidence type="ECO:0000256" key="4">
    <source>
        <dbReference type="ARBA" id="ARBA00023136"/>
    </source>
</evidence>
<keyword evidence="6 7" id="KW-0961">Cell wall biogenesis/degradation</keyword>
<evidence type="ECO:0000256" key="7">
    <source>
        <dbReference type="HAMAP-Rule" id="MF_02065"/>
    </source>
</evidence>
<dbReference type="PANTHER" id="PTHR30518:SF2">
    <property type="entry name" value="ENDOLYTIC MUREIN TRANSGLYCOSYLASE"/>
    <property type="match status" value="1"/>
</dbReference>
<feature type="region of interest" description="Disordered" evidence="8">
    <location>
        <begin position="321"/>
        <end position="367"/>
    </location>
</feature>
<keyword evidence="3 7" id="KW-1133">Transmembrane helix</keyword>
<dbReference type="InterPro" id="IPR003770">
    <property type="entry name" value="MLTG-like"/>
</dbReference>
<evidence type="ECO:0000256" key="5">
    <source>
        <dbReference type="ARBA" id="ARBA00023239"/>
    </source>
</evidence>
<evidence type="ECO:0000256" key="6">
    <source>
        <dbReference type="ARBA" id="ARBA00023316"/>
    </source>
</evidence>
<dbReference type="HAMAP" id="MF_02065">
    <property type="entry name" value="MltG"/>
    <property type="match status" value="1"/>
</dbReference>
<organism evidence="9 10">
    <name type="scientific">Endobacter medicaginis</name>
    <dbReference type="NCBI Taxonomy" id="1181271"/>
    <lineage>
        <taxon>Bacteria</taxon>
        <taxon>Pseudomonadati</taxon>
        <taxon>Pseudomonadota</taxon>
        <taxon>Alphaproteobacteria</taxon>
        <taxon>Acetobacterales</taxon>
        <taxon>Acetobacteraceae</taxon>
        <taxon>Endobacter</taxon>
    </lineage>
</organism>
<dbReference type="GO" id="GO:0008932">
    <property type="term" value="F:lytic endotransglycosylase activity"/>
    <property type="evidence" value="ECO:0007669"/>
    <property type="project" value="UniProtKB-UniRule"/>
</dbReference>
<comment type="similarity">
    <text evidence="7">Belongs to the transglycosylase MltG family.</text>
</comment>
<evidence type="ECO:0000313" key="9">
    <source>
        <dbReference type="EMBL" id="MBB3172422.1"/>
    </source>
</evidence>
<gene>
    <name evidence="7" type="primary">mltG</name>
    <name evidence="9" type="ORF">FHR90_000228</name>
</gene>
<dbReference type="GO" id="GO:0071555">
    <property type="term" value="P:cell wall organization"/>
    <property type="evidence" value="ECO:0007669"/>
    <property type="project" value="UniProtKB-KW"/>
</dbReference>
<evidence type="ECO:0000313" key="10">
    <source>
        <dbReference type="Proteomes" id="UP000557688"/>
    </source>
</evidence>
<accession>A0A839UYE6</accession>
<dbReference type="GO" id="GO:0009252">
    <property type="term" value="P:peptidoglycan biosynthetic process"/>
    <property type="evidence" value="ECO:0007669"/>
    <property type="project" value="UniProtKB-UniRule"/>
</dbReference>
<dbReference type="NCBIfam" id="TIGR00247">
    <property type="entry name" value="endolytic transglycosylase MltG"/>
    <property type="match status" value="1"/>
</dbReference>
<proteinExistence type="inferred from homology"/>
<comment type="catalytic activity">
    <reaction evidence="7">
        <text>a peptidoglycan chain = a peptidoglycan chain with N-acetyl-1,6-anhydromuramyl-[peptide] at the reducing end + a peptidoglycan chain with N-acetylglucosamine at the non-reducing end.</text>
        <dbReference type="EC" id="4.2.2.29"/>
    </reaction>
</comment>
<dbReference type="RefSeq" id="WP_266152616.1">
    <property type="nucleotide sequence ID" value="NZ_JACHXV010000001.1"/>
</dbReference>
<keyword evidence="1 7" id="KW-1003">Cell membrane</keyword>
<feature type="compositionally biased region" description="Basic residues" evidence="8">
    <location>
        <begin position="358"/>
        <end position="367"/>
    </location>
</feature>
<evidence type="ECO:0000256" key="2">
    <source>
        <dbReference type="ARBA" id="ARBA00022692"/>
    </source>
</evidence>
<dbReference type="Pfam" id="PF02618">
    <property type="entry name" value="YceG"/>
    <property type="match status" value="1"/>
</dbReference>
<evidence type="ECO:0000256" key="3">
    <source>
        <dbReference type="ARBA" id="ARBA00022989"/>
    </source>
</evidence>
<dbReference type="EC" id="4.2.2.29" evidence="7"/>
<dbReference type="Proteomes" id="UP000557688">
    <property type="component" value="Unassembled WGS sequence"/>
</dbReference>
<keyword evidence="7" id="KW-0997">Cell inner membrane</keyword>
<dbReference type="Gene3D" id="3.30.160.60">
    <property type="entry name" value="Classic Zinc Finger"/>
    <property type="match status" value="1"/>
</dbReference>
<reference evidence="9 10" key="1">
    <citation type="submission" date="2020-08" db="EMBL/GenBank/DDBJ databases">
        <title>Genomic Encyclopedia of Type Strains, Phase III (KMG-III): the genomes of soil and plant-associated and newly described type strains.</title>
        <authorList>
            <person name="Whitman W."/>
        </authorList>
    </citation>
    <scope>NUCLEOTIDE SEQUENCE [LARGE SCALE GENOMIC DNA]</scope>
    <source>
        <strain evidence="9 10">CECT 8088</strain>
    </source>
</reference>
<protein>
    <recommendedName>
        <fullName evidence="7">Endolytic murein transglycosylase</fullName>
        <ecNumber evidence="7">4.2.2.29</ecNumber>
    </recommendedName>
    <alternativeName>
        <fullName evidence="7">Peptidoglycan lytic transglycosylase</fullName>
    </alternativeName>
    <alternativeName>
        <fullName evidence="7">Peptidoglycan polymerization terminase</fullName>
    </alternativeName>
</protein>